<dbReference type="Proteomes" id="UP001314263">
    <property type="component" value="Unassembled WGS sequence"/>
</dbReference>
<dbReference type="Gene3D" id="3.60.20.10">
    <property type="entry name" value="Glutamine Phosphoribosylpyrophosphate, subunit 1, domain 1"/>
    <property type="match status" value="1"/>
</dbReference>
<evidence type="ECO:0000256" key="4">
    <source>
        <dbReference type="ARBA" id="ARBA00024953"/>
    </source>
</evidence>
<evidence type="ECO:0000256" key="1">
    <source>
        <dbReference type="ARBA" id="ARBA00022490"/>
    </source>
</evidence>
<evidence type="ECO:0000256" key="2">
    <source>
        <dbReference type="ARBA" id="ARBA00022942"/>
    </source>
</evidence>
<gene>
    <name evidence="6" type="primary">PBC1</name>
    <name evidence="6" type="ORF">CVIRNUC_001800</name>
</gene>
<dbReference type="PROSITE" id="PS00854">
    <property type="entry name" value="PROTEASOME_BETA_1"/>
    <property type="match status" value="1"/>
</dbReference>
<dbReference type="InterPro" id="IPR029055">
    <property type="entry name" value="Ntn_hydrolases_N"/>
</dbReference>
<dbReference type="GO" id="GO:0043161">
    <property type="term" value="P:proteasome-mediated ubiquitin-dependent protein catabolic process"/>
    <property type="evidence" value="ECO:0007669"/>
    <property type="project" value="InterPro"/>
</dbReference>
<evidence type="ECO:0000313" key="6">
    <source>
        <dbReference type="EMBL" id="CAK0747930.1"/>
    </source>
</evidence>
<evidence type="ECO:0000256" key="5">
    <source>
        <dbReference type="RuleBase" id="RU004203"/>
    </source>
</evidence>
<dbReference type="PANTHER" id="PTHR32194">
    <property type="entry name" value="METALLOPROTEASE TLDD"/>
    <property type="match status" value="1"/>
</dbReference>
<evidence type="ECO:0000313" key="7">
    <source>
        <dbReference type="Proteomes" id="UP001314263"/>
    </source>
</evidence>
<dbReference type="GO" id="GO:0005634">
    <property type="term" value="C:nucleus"/>
    <property type="evidence" value="ECO:0007669"/>
    <property type="project" value="UniProtKB-SubCell"/>
</dbReference>
<dbReference type="InterPro" id="IPR023333">
    <property type="entry name" value="Proteasome_suB-type"/>
</dbReference>
<dbReference type="AlphaFoldDB" id="A0AAV1HWL9"/>
<name>A0AAV1HWL9_9CHLO</name>
<dbReference type="SUPFAM" id="SSF56235">
    <property type="entry name" value="N-terminal nucleophile aminohydrolases (Ntn hydrolases)"/>
    <property type="match status" value="1"/>
</dbReference>
<dbReference type="CDD" id="cd03759">
    <property type="entry name" value="proteasome_beta_type_3"/>
    <property type="match status" value="1"/>
</dbReference>
<dbReference type="Pfam" id="PF00227">
    <property type="entry name" value="Proteasome"/>
    <property type="match status" value="1"/>
</dbReference>
<dbReference type="PANTHER" id="PTHR32194:SF10">
    <property type="entry name" value="PROTEASOME SUBUNIT BETA TYPE-3"/>
    <property type="match status" value="1"/>
</dbReference>
<keyword evidence="2 5" id="KW-0647">Proteasome</keyword>
<protein>
    <recommendedName>
        <fullName evidence="5">Proteasome subunit beta</fullName>
    </recommendedName>
</protein>
<accession>A0AAV1HWL9</accession>
<comment type="similarity">
    <text evidence="5">Belongs to the peptidase T1B family.</text>
</comment>
<dbReference type="PROSITE" id="PS51476">
    <property type="entry name" value="PROTEASOME_BETA_2"/>
    <property type="match status" value="1"/>
</dbReference>
<comment type="subunit">
    <text evidence="5">Component of the proteasome complex.</text>
</comment>
<comment type="function">
    <text evidence="4">Non-catalytic component of the proteasome, a multicatalytic proteinase complex which is characterized by its ability to cleave peptides with Arg, Phe, Tyr, Leu, and Glu adjacent to the leaving group at neutral or slightly basic pH. The proteasome has an ATP-dependent proteolytic activity.</text>
</comment>
<dbReference type="InterPro" id="IPR016050">
    <property type="entry name" value="Proteasome_bsu_CS"/>
</dbReference>
<dbReference type="InterPro" id="IPR001353">
    <property type="entry name" value="Proteasome_sua/b"/>
</dbReference>
<sequence>MSIFEYNGAAIVAMAGKECIAIGSDLRFGVQFQTLATDYKKVYKIHDKLYIGLAGLGTDAQTMYQKLKFRHNLYKLREERNIKPSTFGELVSSMLYEKRFGPFFVSPVIAGLDDKDNEPFICGMDTIGAIETAKDFMVAGTAPDSLYGMCESMWQPDMGPEQLFETVSQCLLSGMDRDALSGWGAVVYVITKEETVARTLKGRMD</sequence>
<keyword evidence="3 5" id="KW-0539">Nucleus</keyword>
<evidence type="ECO:0000256" key="3">
    <source>
        <dbReference type="ARBA" id="ARBA00023242"/>
    </source>
</evidence>
<proteinExistence type="inferred from homology"/>
<reference evidence="6 7" key="1">
    <citation type="submission" date="2023-10" db="EMBL/GenBank/DDBJ databases">
        <authorList>
            <person name="Maclean D."/>
            <person name="Macfadyen A."/>
        </authorList>
    </citation>
    <scope>NUCLEOTIDE SEQUENCE [LARGE SCALE GENOMIC DNA]</scope>
</reference>
<dbReference type="FunFam" id="3.60.20.10:FF:000032">
    <property type="entry name" value="Proteasome subunit beta"/>
    <property type="match status" value="1"/>
</dbReference>
<comment type="subcellular location">
    <subcellularLocation>
        <location evidence="5">Cytoplasm</location>
    </subcellularLocation>
    <subcellularLocation>
        <location evidence="5">Nucleus</location>
    </subcellularLocation>
</comment>
<keyword evidence="1 5" id="KW-0963">Cytoplasm</keyword>
<keyword evidence="7" id="KW-1185">Reference proteome</keyword>
<dbReference type="GO" id="GO:0019774">
    <property type="term" value="C:proteasome core complex, beta-subunit complex"/>
    <property type="evidence" value="ECO:0007669"/>
    <property type="project" value="InterPro"/>
</dbReference>
<dbReference type="EMBL" id="CAUYUE010000002">
    <property type="protein sequence ID" value="CAK0747930.1"/>
    <property type="molecule type" value="Genomic_DNA"/>
</dbReference>
<comment type="caution">
    <text evidence="6">The sequence shown here is derived from an EMBL/GenBank/DDBJ whole genome shotgun (WGS) entry which is preliminary data.</text>
</comment>
<comment type="function">
    <text evidence="5">Component of the proteasome, a multicatalytic proteinase complex which is characterized by its ability to cleave peptides with Arg, Phe, Tyr, Leu, and Glu adjacent to the leaving group at neutral or slightly basic pH. The proteasome has an ATP-dependent proteolytic activity.</text>
</comment>
<organism evidence="6 7">
    <name type="scientific">Coccomyxa viridis</name>
    <dbReference type="NCBI Taxonomy" id="1274662"/>
    <lineage>
        <taxon>Eukaryota</taxon>
        <taxon>Viridiplantae</taxon>
        <taxon>Chlorophyta</taxon>
        <taxon>core chlorophytes</taxon>
        <taxon>Trebouxiophyceae</taxon>
        <taxon>Trebouxiophyceae incertae sedis</taxon>
        <taxon>Coccomyxaceae</taxon>
        <taxon>Coccomyxa</taxon>
    </lineage>
</organism>
<dbReference type="InterPro" id="IPR033811">
    <property type="entry name" value="Proteasome_beta_3"/>
</dbReference>
<dbReference type="GO" id="GO:0005737">
    <property type="term" value="C:cytoplasm"/>
    <property type="evidence" value="ECO:0007669"/>
    <property type="project" value="UniProtKB-SubCell"/>
</dbReference>